<reference evidence="2 3" key="1">
    <citation type="submission" date="2024-02" db="EMBL/GenBank/DDBJ databases">
        <title>A draft genome for the cacao thread blight pathogen Marasmius crinis-equi.</title>
        <authorList>
            <person name="Cohen S.P."/>
            <person name="Baruah I.K."/>
            <person name="Amoako-Attah I."/>
            <person name="Bukari Y."/>
            <person name="Meinhardt L.W."/>
            <person name="Bailey B.A."/>
        </authorList>
    </citation>
    <scope>NUCLEOTIDE SEQUENCE [LARGE SCALE GENOMIC DNA]</scope>
    <source>
        <strain evidence="2 3">GH-76</strain>
    </source>
</reference>
<dbReference type="PANTHER" id="PTHR40845">
    <property type="match status" value="1"/>
</dbReference>
<accession>A0ABR3F4P5</accession>
<sequence>MKPVSEVLDECARPHIRKLLRLVCEKPHTTFRQSVPSIKLKFPQTAREQTVIIPTSVHQSLASPKSILLLLSRPPVATTCDLFSQLSNASVTTVLPADLAKRASAKPTRAGGGIAGTIIAQILPELLETLVPIKKWGSAREHFTQKTTSLMFDNNPNPAGYPAVACYSKGWRVKDPAGISDVQNVKLRLGIILHTDYDCMYIGHNNQFYKEGDGGYINLCYTYDPTYCSFDISTGSLTCD</sequence>
<proteinExistence type="predicted"/>
<evidence type="ECO:0000313" key="3">
    <source>
        <dbReference type="Proteomes" id="UP001465976"/>
    </source>
</evidence>
<feature type="domain" description="DUF7888" evidence="1">
    <location>
        <begin position="112"/>
        <end position="240"/>
    </location>
</feature>
<dbReference type="Pfam" id="PF25411">
    <property type="entry name" value="DUF7888"/>
    <property type="match status" value="1"/>
</dbReference>
<dbReference type="EMBL" id="JBAHYK010000978">
    <property type="protein sequence ID" value="KAL0570187.1"/>
    <property type="molecule type" value="Genomic_DNA"/>
</dbReference>
<dbReference type="InterPro" id="IPR057210">
    <property type="entry name" value="DUF7888"/>
</dbReference>
<protein>
    <recommendedName>
        <fullName evidence="1">DUF7888 domain-containing protein</fullName>
    </recommendedName>
</protein>
<evidence type="ECO:0000313" key="2">
    <source>
        <dbReference type="EMBL" id="KAL0570187.1"/>
    </source>
</evidence>
<dbReference type="PANTHER" id="PTHR40845:SF1">
    <property type="match status" value="1"/>
</dbReference>
<keyword evidence="3" id="KW-1185">Reference proteome</keyword>
<comment type="caution">
    <text evidence="2">The sequence shown here is derived from an EMBL/GenBank/DDBJ whole genome shotgun (WGS) entry which is preliminary data.</text>
</comment>
<organism evidence="2 3">
    <name type="scientific">Marasmius crinis-equi</name>
    <dbReference type="NCBI Taxonomy" id="585013"/>
    <lineage>
        <taxon>Eukaryota</taxon>
        <taxon>Fungi</taxon>
        <taxon>Dikarya</taxon>
        <taxon>Basidiomycota</taxon>
        <taxon>Agaricomycotina</taxon>
        <taxon>Agaricomycetes</taxon>
        <taxon>Agaricomycetidae</taxon>
        <taxon>Agaricales</taxon>
        <taxon>Marasmiineae</taxon>
        <taxon>Marasmiaceae</taxon>
        <taxon>Marasmius</taxon>
    </lineage>
</organism>
<dbReference type="Proteomes" id="UP001465976">
    <property type="component" value="Unassembled WGS sequence"/>
</dbReference>
<name>A0ABR3F4P5_9AGAR</name>
<gene>
    <name evidence="2" type="ORF">V5O48_011777</name>
</gene>
<evidence type="ECO:0000259" key="1">
    <source>
        <dbReference type="Pfam" id="PF25411"/>
    </source>
</evidence>